<accession>A0A348B6E7</accession>
<sequence>MGTEFYDRALMRNALRQALEADSVEDALNSMSEDDVSRICSASEDELTKAFWEVAEFIMGRYVNQGKLQDIKESCRRLHEK</sequence>
<proteinExistence type="predicted"/>
<dbReference type="AlphaFoldDB" id="A0A348B6E7"/>
<dbReference type="Proteomes" id="UP000616143">
    <property type="component" value="Unassembled WGS sequence"/>
</dbReference>
<gene>
    <name evidence="2" type="ORF">GCM10007116_14540</name>
    <name evidence="1" type="ORF">HS1genome_2138</name>
</gene>
<reference evidence="2" key="1">
    <citation type="journal article" date="2014" name="Int. J. Syst. Evol. Microbiol.">
        <title>Complete genome sequence of Corynebacterium casei LMG S-19264T (=DSM 44701T), isolated from a smear-ripened cheese.</title>
        <authorList>
            <consortium name="US DOE Joint Genome Institute (JGI-PGF)"/>
            <person name="Walter F."/>
            <person name="Albersmeier A."/>
            <person name="Kalinowski J."/>
            <person name="Ruckert C."/>
        </authorList>
    </citation>
    <scope>NUCLEOTIDE SEQUENCE</scope>
    <source>
        <strain evidence="2">JCM 31740</strain>
    </source>
</reference>
<dbReference type="KEGG" id="sacd:HS1genome_2138"/>
<dbReference type="EMBL" id="AP018553">
    <property type="protein sequence ID" value="BBD73749.1"/>
    <property type="molecule type" value="Genomic_DNA"/>
</dbReference>
<keyword evidence="3" id="KW-1185">Reference proteome</keyword>
<reference evidence="1" key="3">
    <citation type="journal article" date="2019" name="BMC Res. Notes">
        <title>Complete genome sequence of the Sulfodiicoccus acidiphilus strain HS-1T, the first crenarchaeon that lacks polB3, isolated from an acidic hot spring in Ohwaku-dani, Hakone, Japan.</title>
        <authorList>
            <person name="Sakai H.D."/>
            <person name="Kurosawa N."/>
        </authorList>
    </citation>
    <scope>NUCLEOTIDE SEQUENCE</scope>
    <source>
        <strain evidence="1">HS-1</strain>
    </source>
</reference>
<dbReference type="GeneID" id="38667598"/>
<dbReference type="Proteomes" id="UP000276741">
    <property type="component" value="Chromosome"/>
</dbReference>
<reference evidence="3" key="2">
    <citation type="submission" date="2018-04" db="EMBL/GenBank/DDBJ databases">
        <title>Complete genome sequence of Sulfodiicoccus acidiphilus strain HS-1.</title>
        <authorList>
            <person name="Sakai H.D."/>
            <person name="Kurosawa N."/>
        </authorList>
    </citation>
    <scope>NUCLEOTIDE SEQUENCE [LARGE SCALE GENOMIC DNA]</scope>
    <source>
        <strain evidence="3">HS-1</strain>
    </source>
</reference>
<evidence type="ECO:0000313" key="2">
    <source>
        <dbReference type="EMBL" id="GGT98058.1"/>
    </source>
</evidence>
<organism evidence="1 3">
    <name type="scientific">Sulfodiicoccus acidiphilus</name>
    <dbReference type="NCBI Taxonomy" id="1670455"/>
    <lineage>
        <taxon>Archaea</taxon>
        <taxon>Thermoproteota</taxon>
        <taxon>Thermoprotei</taxon>
        <taxon>Sulfolobales</taxon>
        <taxon>Sulfolobaceae</taxon>
        <taxon>Sulfodiicoccus</taxon>
    </lineage>
</organism>
<dbReference type="EMBL" id="BMQS01000012">
    <property type="protein sequence ID" value="GGT98058.1"/>
    <property type="molecule type" value="Genomic_DNA"/>
</dbReference>
<reference evidence="2" key="4">
    <citation type="submission" date="2020-09" db="EMBL/GenBank/DDBJ databases">
        <authorList>
            <person name="Sun Q."/>
            <person name="Ohkuma M."/>
        </authorList>
    </citation>
    <scope>NUCLEOTIDE SEQUENCE</scope>
    <source>
        <strain evidence="2">JCM 31740</strain>
    </source>
</reference>
<evidence type="ECO:0000313" key="1">
    <source>
        <dbReference type="EMBL" id="BBD73749.1"/>
    </source>
</evidence>
<evidence type="ECO:0000313" key="3">
    <source>
        <dbReference type="Proteomes" id="UP000276741"/>
    </source>
</evidence>
<dbReference type="RefSeq" id="WP_126451021.1">
    <property type="nucleotide sequence ID" value="NZ_AP018553.1"/>
</dbReference>
<protein>
    <submittedName>
        <fullName evidence="1">Uncharacterized protein</fullName>
    </submittedName>
</protein>
<name>A0A348B6E7_9CREN</name>